<keyword evidence="4" id="KW-0820">tRNA-binding</keyword>
<feature type="non-terminal residue" evidence="13">
    <location>
        <position position="106"/>
    </location>
</feature>
<evidence type="ECO:0000256" key="9">
    <source>
        <dbReference type="ARBA" id="ARBA00022917"/>
    </source>
</evidence>
<reference evidence="13 14" key="1">
    <citation type="submission" date="2020-04" db="EMBL/GenBank/DDBJ databases">
        <title>Molecular characterization of pseudomonads from Agaricus bisporus reveal novel blotch 2 pathogens in Western Europe.</title>
        <authorList>
            <person name="Taparia T."/>
            <person name="Krijger M."/>
            <person name="Haynes E."/>
            <person name="Elpinstone J.G."/>
            <person name="Noble R."/>
            <person name="Van Der Wolf J."/>
        </authorList>
    </citation>
    <scope>NUCLEOTIDE SEQUENCE [LARGE SCALE GENOMIC DNA]</scope>
    <source>
        <strain evidence="13 14">P7774</strain>
    </source>
</reference>
<comment type="caution">
    <text evidence="13">The sequence shown here is derived from an EMBL/GenBank/DDBJ whole genome shotgun (WGS) entry which is preliminary data.</text>
</comment>
<name>A0ABX2R5U8_9PSED</name>
<evidence type="ECO:0000313" key="13">
    <source>
        <dbReference type="EMBL" id="NWD99193.1"/>
    </source>
</evidence>
<evidence type="ECO:0000256" key="7">
    <source>
        <dbReference type="ARBA" id="ARBA00022840"/>
    </source>
</evidence>
<sequence length="106" mass="12375">IEEVGDNRHTTFFEMLGNWSLGDYFKREQLPWVYEFLTEELQLPKEKLWVTCFAGDESLGLPKDTESAEIWKEIGVPEERISFYDAKKNWWSRSGTPEKMPAGEPG</sequence>
<dbReference type="InterPro" id="IPR045864">
    <property type="entry name" value="aa-tRNA-synth_II/BPL/LPL"/>
</dbReference>
<dbReference type="PROSITE" id="PS50860">
    <property type="entry name" value="AA_TRNA_LIGASE_II_ALA"/>
    <property type="match status" value="1"/>
</dbReference>
<dbReference type="InterPro" id="IPR018164">
    <property type="entry name" value="Ala-tRNA-synth_IIc_N"/>
</dbReference>
<dbReference type="InterPro" id="IPR018165">
    <property type="entry name" value="Ala-tRNA-synth_IIc_core"/>
</dbReference>
<comment type="similarity">
    <text evidence="1">Belongs to the class-II aminoacyl-tRNA synthetase family.</text>
</comment>
<evidence type="ECO:0000256" key="6">
    <source>
        <dbReference type="ARBA" id="ARBA00022741"/>
    </source>
</evidence>
<evidence type="ECO:0000256" key="10">
    <source>
        <dbReference type="ARBA" id="ARBA00023146"/>
    </source>
</evidence>
<gene>
    <name evidence="13" type="ORF">HX871_32750</name>
</gene>
<dbReference type="EMBL" id="JACARY010000147">
    <property type="protein sequence ID" value="NWD99193.1"/>
    <property type="molecule type" value="Genomic_DNA"/>
</dbReference>
<evidence type="ECO:0000256" key="3">
    <source>
        <dbReference type="ARBA" id="ARBA00017959"/>
    </source>
</evidence>
<feature type="non-terminal residue" evidence="13">
    <location>
        <position position="1"/>
    </location>
</feature>
<evidence type="ECO:0000256" key="2">
    <source>
        <dbReference type="ARBA" id="ARBA00013168"/>
    </source>
</evidence>
<accession>A0ABX2R5U8</accession>
<keyword evidence="8" id="KW-0694">RNA-binding</keyword>
<evidence type="ECO:0000313" key="14">
    <source>
        <dbReference type="Proteomes" id="UP000572863"/>
    </source>
</evidence>
<dbReference type="Proteomes" id="UP000572863">
    <property type="component" value="Unassembled WGS sequence"/>
</dbReference>
<feature type="domain" description="Alanyl-transfer RNA synthetases family profile" evidence="12">
    <location>
        <begin position="1"/>
        <end position="106"/>
    </location>
</feature>
<dbReference type="RefSeq" id="WP_256349169.1">
    <property type="nucleotide sequence ID" value="NZ_JACARY010000147.1"/>
</dbReference>
<keyword evidence="6" id="KW-0547">Nucleotide-binding</keyword>
<keyword evidence="14" id="KW-1185">Reference proteome</keyword>
<evidence type="ECO:0000256" key="11">
    <source>
        <dbReference type="ARBA" id="ARBA00032577"/>
    </source>
</evidence>
<dbReference type="Pfam" id="PF01411">
    <property type="entry name" value="tRNA-synt_2c"/>
    <property type="match status" value="1"/>
</dbReference>
<keyword evidence="5" id="KW-0436">Ligase</keyword>
<evidence type="ECO:0000259" key="12">
    <source>
        <dbReference type="PROSITE" id="PS50860"/>
    </source>
</evidence>
<keyword evidence="10" id="KW-0030">Aminoacyl-tRNA synthetase</keyword>
<dbReference type="EC" id="6.1.1.7" evidence="2"/>
<dbReference type="SUPFAM" id="SSF55681">
    <property type="entry name" value="Class II aaRS and biotin synthetases"/>
    <property type="match status" value="1"/>
</dbReference>
<dbReference type="InterPro" id="IPR050058">
    <property type="entry name" value="Ala-tRNA_ligase"/>
</dbReference>
<keyword evidence="7" id="KW-0067">ATP-binding</keyword>
<protein>
    <recommendedName>
        <fullName evidence="3">Alanine--tRNA ligase</fullName>
        <ecNumber evidence="2">6.1.1.7</ecNumber>
    </recommendedName>
    <alternativeName>
        <fullName evidence="11">Alanyl-tRNA synthetase</fullName>
    </alternativeName>
</protein>
<keyword evidence="9" id="KW-0648">Protein biosynthesis</keyword>
<proteinExistence type="inferred from homology"/>
<dbReference type="Gene3D" id="3.30.930.10">
    <property type="entry name" value="Bira Bifunctional Protein, Domain 2"/>
    <property type="match status" value="1"/>
</dbReference>
<evidence type="ECO:0000256" key="1">
    <source>
        <dbReference type="ARBA" id="ARBA00008226"/>
    </source>
</evidence>
<dbReference type="PANTHER" id="PTHR11777">
    <property type="entry name" value="ALANYL-TRNA SYNTHETASE"/>
    <property type="match status" value="1"/>
</dbReference>
<dbReference type="PANTHER" id="PTHR11777:SF9">
    <property type="entry name" value="ALANINE--TRNA LIGASE, CYTOPLASMIC"/>
    <property type="match status" value="1"/>
</dbReference>
<organism evidence="13 14">
    <name type="scientific">Pseudomonas reactans</name>
    <dbReference type="NCBI Taxonomy" id="117680"/>
    <lineage>
        <taxon>Bacteria</taxon>
        <taxon>Pseudomonadati</taxon>
        <taxon>Pseudomonadota</taxon>
        <taxon>Gammaproteobacteria</taxon>
        <taxon>Pseudomonadales</taxon>
        <taxon>Pseudomonadaceae</taxon>
        <taxon>Pseudomonas</taxon>
    </lineage>
</organism>
<evidence type="ECO:0000256" key="8">
    <source>
        <dbReference type="ARBA" id="ARBA00022884"/>
    </source>
</evidence>
<evidence type="ECO:0000256" key="5">
    <source>
        <dbReference type="ARBA" id="ARBA00022598"/>
    </source>
</evidence>
<evidence type="ECO:0000256" key="4">
    <source>
        <dbReference type="ARBA" id="ARBA00022555"/>
    </source>
</evidence>